<dbReference type="RefSeq" id="WP_310366636.1">
    <property type="nucleotide sequence ID" value="NZ_JAVDYB010000001.1"/>
</dbReference>
<evidence type="ECO:0000256" key="3">
    <source>
        <dbReference type="ARBA" id="ARBA00022801"/>
    </source>
</evidence>
<feature type="chain" id="PRO_5042056278" evidence="4">
    <location>
        <begin position="26"/>
        <end position="505"/>
    </location>
</feature>
<dbReference type="Proteomes" id="UP001183643">
    <property type="component" value="Unassembled WGS sequence"/>
</dbReference>
<accession>A0AAE4CA73</accession>
<dbReference type="PANTHER" id="PTHR43248:SF29">
    <property type="entry name" value="TRIPEPTIDYL AMINOPEPTIDASE"/>
    <property type="match status" value="1"/>
</dbReference>
<comment type="caution">
    <text evidence="7">The sequence shown here is derived from an EMBL/GenBank/DDBJ whole genome shotgun (WGS) entry which is preliminary data.</text>
</comment>
<reference evidence="7" key="1">
    <citation type="submission" date="2023-07" db="EMBL/GenBank/DDBJ databases">
        <title>Sequencing the genomes of 1000 actinobacteria strains.</title>
        <authorList>
            <person name="Klenk H.-P."/>
        </authorList>
    </citation>
    <scope>NUCLEOTIDE SEQUENCE</scope>
    <source>
        <strain evidence="7">DSM 44707</strain>
    </source>
</reference>
<dbReference type="Pfam" id="PF08386">
    <property type="entry name" value="Abhydrolase_4"/>
    <property type="match status" value="1"/>
</dbReference>
<organism evidence="7 8">
    <name type="scientific">Catenuloplanes atrovinosus</name>
    <dbReference type="NCBI Taxonomy" id="137266"/>
    <lineage>
        <taxon>Bacteria</taxon>
        <taxon>Bacillati</taxon>
        <taxon>Actinomycetota</taxon>
        <taxon>Actinomycetes</taxon>
        <taxon>Micromonosporales</taxon>
        <taxon>Micromonosporaceae</taxon>
        <taxon>Catenuloplanes</taxon>
    </lineage>
</organism>
<evidence type="ECO:0000256" key="2">
    <source>
        <dbReference type="ARBA" id="ARBA00022729"/>
    </source>
</evidence>
<dbReference type="Pfam" id="PF00561">
    <property type="entry name" value="Abhydrolase_1"/>
    <property type="match status" value="1"/>
</dbReference>
<evidence type="ECO:0000256" key="1">
    <source>
        <dbReference type="ARBA" id="ARBA00010088"/>
    </source>
</evidence>
<dbReference type="InterPro" id="IPR000073">
    <property type="entry name" value="AB_hydrolase_1"/>
</dbReference>
<keyword evidence="8" id="KW-1185">Reference proteome</keyword>
<protein>
    <submittedName>
        <fullName evidence="7">Pimeloyl-ACP methyl ester carboxylesterase</fullName>
    </submittedName>
</protein>
<dbReference type="EMBL" id="JAVDYB010000001">
    <property type="protein sequence ID" value="MDR7275549.1"/>
    <property type="molecule type" value="Genomic_DNA"/>
</dbReference>
<feature type="signal peptide" evidence="4">
    <location>
        <begin position="1"/>
        <end position="25"/>
    </location>
</feature>
<evidence type="ECO:0000256" key="4">
    <source>
        <dbReference type="SAM" id="SignalP"/>
    </source>
</evidence>
<name>A0AAE4CA73_9ACTN</name>
<dbReference type="InterPro" id="IPR029058">
    <property type="entry name" value="AB_hydrolase_fold"/>
</dbReference>
<dbReference type="SUPFAM" id="SSF53474">
    <property type="entry name" value="alpha/beta-Hydrolases"/>
    <property type="match status" value="1"/>
</dbReference>
<dbReference type="AlphaFoldDB" id="A0AAE4CA73"/>
<dbReference type="PANTHER" id="PTHR43248">
    <property type="entry name" value="2-SUCCINYL-6-HYDROXY-2,4-CYCLOHEXADIENE-1-CARBOXYLATE SYNTHASE"/>
    <property type="match status" value="1"/>
</dbReference>
<gene>
    <name evidence="7" type="ORF">J2S41_002327</name>
</gene>
<evidence type="ECO:0000313" key="8">
    <source>
        <dbReference type="Proteomes" id="UP001183643"/>
    </source>
</evidence>
<evidence type="ECO:0000259" key="6">
    <source>
        <dbReference type="Pfam" id="PF08386"/>
    </source>
</evidence>
<feature type="domain" description="Peptidase S33 tripeptidyl aminopeptidase-like C-terminal" evidence="6">
    <location>
        <begin position="391"/>
        <end position="493"/>
    </location>
</feature>
<dbReference type="InterPro" id="IPR013595">
    <property type="entry name" value="Pept_S33_TAP-like_C"/>
</dbReference>
<evidence type="ECO:0000259" key="5">
    <source>
        <dbReference type="Pfam" id="PF00561"/>
    </source>
</evidence>
<proteinExistence type="inferred from homology"/>
<sequence length="505" mass="54445">MIRRTTVGGAAGALLLAVLAAPVSAGPPPLRWTPCADGFECATVPVPLDHDDPAGPRISIALTRMPATDPDRRIGSLVINPGGPGLSGVSFVQTYLRDLPAELRARFDIVGFDSRGLGASTALRCYATAEEQRADQAPFLYPETPAEEEVWRRADDRLAAACDRRGHPIIDHMSSADVARDLDLLRVRLGDRKLTFLGYSFGSILGQTYANLFPRTVRALVIDGVIDPVTATRPGPAGHTTPTATRMGSGRDATRTLEEFFRVCDAAGAACAFSGDASGRFARLAERVRRAPVPITDPFTGAPVVLTYNDLIGVALWGTWNAARWPDLARYLAGVEHQLFPSGRRAPPAPEAYPNQFEGEFGVACSDTVNPRSFRAWRDAADRAEREQGYFGRIYAWVWSACRSWPPSAGQDRYDGPWTARTAAPVLIVGNHFDPATPYAGALAAARLLPNSRLLTFAGWGHVAFHLQGNDCVDAHVTRYLIDATPPAPGTVCRPDPPFPPSGAR</sequence>
<feature type="domain" description="AB hydrolase-1" evidence="5">
    <location>
        <begin position="77"/>
        <end position="232"/>
    </location>
</feature>
<comment type="similarity">
    <text evidence="1">Belongs to the peptidase S33 family.</text>
</comment>
<keyword evidence="3" id="KW-0378">Hydrolase</keyword>
<dbReference type="InterPro" id="IPR051601">
    <property type="entry name" value="Serine_prot/Carboxylest_S33"/>
</dbReference>
<keyword evidence="2 4" id="KW-0732">Signal</keyword>
<dbReference type="GO" id="GO:0016787">
    <property type="term" value="F:hydrolase activity"/>
    <property type="evidence" value="ECO:0007669"/>
    <property type="project" value="UniProtKB-KW"/>
</dbReference>
<dbReference type="Gene3D" id="3.40.50.1820">
    <property type="entry name" value="alpha/beta hydrolase"/>
    <property type="match status" value="1"/>
</dbReference>
<evidence type="ECO:0000313" key="7">
    <source>
        <dbReference type="EMBL" id="MDR7275549.1"/>
    </source>
</evidence>